<feature type="chain" id="PRO_5004540698" evidence="2">
    <location>
        <begin position="20"/>
        <end position="166"/>
    </location>
</feature>
<keyword evidence="1" id="KW-0812">Transmembrane</keyword>
<gene>
    <name evidence="3" type="ORF">CYCME_1479</name>
</gene>
<dbReference type="AlphaFoldDB" id="S5TG54"/>
<keyword evidence="1" id="KW-0472">Membrane</keyword>
<keyword evidence="4" id="KW-1185">Reference proteome</keyword>
<name>S5TG54_9GAMM</name>
<dbReference type="eggNOG" id="ENOG502ZWEK">
    <property type="taxonomic scope" value="Bacteria"/>
</dbReference>
<proteinExistence type="predicted"/>
<feature type="signal peptide" evidence="2">
    <location>
        <begin position="1"/>
        <end position="19"/>
    </location>
</feature>
<evidence type="ECO:0000256" key="2">
    <source>
        <dbReference type="SAM" id="SignalP"/>
    </source>
</evidence>
<dbReference type="HOGENOM" id="CLU_1523435_0_0_6"/>
<protein>
    <submittedName>
        <fullName evidence="3">Uncharacterized protein</fullName>
    </submittedName>
</protein>
<evidence type="ECO:0000313" key="3">
    <source>
        <dbReference type="EMBL" id="AGS39807.1"/>
    </source>
</evidence>
<keyword evidence="1" id="KW-1133">Transmembrane helix</keyword>
<evidence type="ECO:0000313" key="4">
    <source>
        <dbReference type="Proteomes" id="UP000015380"/>
    </source>
</evidence>
<keyword evidence="2" id="KW-0732">Signal</keyword>
<reference evidence="3 4" key="1">
    <citation type="submission" date="2013-05" db="EMBL/GenBank/DDBJ databases">
        <title>Between feast and famine: a lifestyle of most important marine PAH-degrading bacterium Cycloclasticus sp. 7ME.</title>
        <authorList>
            <person name="Yakimov M.M."/>
            <person name="Messina E."/>
            <person name="Genovese M."/>
            <person name="Denaro R."/>
            <person name="Crisafi F."/>
            <person name="Russo D."/>
            <person name="Cappello S."/>
            <person name="Santisi S."/>
            <person name="Smedile F."/>
            <person name="Golyshina O.V."/>
            <person name="Tran H."/>
            <person name="Pieper D.H."/>
            <person name="Golyshin P.N."/>
            <person name="Giuliano L."/>
        </authorList>
    </citation>
    <scope>NUCLEOTIDE SEQUENCE [LARGE SCALE GENOMIC DNA]</scope>
    <source>
        <strain evidence="3 4">78-ME</strain>
    </source>
</reference>
<evidence type="ECO:0000256" key="1">
    <source>
        <dbReference type="SAM" id="Phobius"/>
    </source>
</evidence>
<sequence length="166" mass="17162">MKKVMFLLIGLMFSVSVNAASLTLTDLDGSFTADGGSIVNNGSDAVHVNSGTLNTSFIHNISATNTGSQTFRLWLDGTASSSTFISAFSVLVNGVETAVLTAPSYTVGVYNSLLLAAGETVNLIISGTFDTASYGLTAQTPIPAALFLLAPALLGFFGLRRKSNIG</sequence>
<dbReference type="Proteomes" id="UP000015380">
    <property type="component" value="Chromosome"/>
</dbReference>
<dbReference type="KEGG" id="cza:CYCME_1479"/>
<accession>S5TG54</accession>
<reference evidence="4" key="2">
    <citation type="journal article" date="2016" name="Environ. Microbiol. Rep.">
        <title>Analysis of defence systems and a conjugative IncP-1 plasmid in the marine polyaromatic hydrocarbons-degrading bacterium Cycloclasticus sp. 78-ME.</title>
        <authorList>
            <person name="Yakimov M.M."/>
            <person name="Crisafi F."/>
            <person name="Messina E."/>
            <person name="Smedile F."/>
            <person name="Lopatina A."/>
            <person name="Denaro R."/>
            <person name="Pieper D.H."/>
            <person name="Golyshin P.N."/>
            <person name="Giuliano L."/>
        </authorList>
    </citation>
    <scope>NUCLEOTIDE SEQUENCE [LARGE SCALE GENOMIC DNA]</scope>
    <source>
        <strain evidence="4">78-ME</strain>
    </source>
</reference>
<dbReference type="EMBL" id="CP005996">
    <property type="protein sequence ID" value="AGS39807.1"/>
    <property type="molecule type" value="Genomic_DNA"/>
</dbReference>
<organism evidence="3 4">
    <name type="scientific">Cycloclasticus zancles 78-ME</name>
    <dbReference type="NCBI Taxonomy" id="1198232"/>
    <lineage>
        <taxon>Bacteria</taxon>
        <taxon>Pseudomonadati</taxon>
        <taxon>Pseudomonadota</taxon>
        <taxon>Gammaproteobacteria</taxon>
        <taxon>Thiotrichales</taxon>
        <taxon>Piscirickettsiaceae</taxon>
        <taxon>Cycloclasticus</taxon>
    </lineage>
</organism>
<dbReference type="RefSeq" id="WP_020932637.1">
    <property type="nucleotide sequence ID" value="NC_021917.1"/>
</dbReference>
<feature type="transmembrane region" description="Helical" evidence="1">
    <location>
        <begin position="142"/>
        <end position="159"/>
    </location>
</feature>